<proteinExistence type="predicted"/>
<evidence type="ECO:0000313" key="1">
    <source>
        <dbReference type="EMBL" id="KAG5515957.1"/>
    </source>
</evidence>
<name>A0AAV6HSH2_9ERIC</name>
<keyword evidence="2" id="KW-1185">Reference proteome</keyword>
<gene>
    <name evidence="1" type="ORF">RHGRI_036854</name>
</gene>
<comment type="caution">
    <text evidence="1">The sequence shown here is derived from an EMBL/GenBank/DDBJ whole genome shotgun (WGS) entry which is preliminary data.</text>
</comment>
<protein>
    <submittedName>
        <fullName evidence="1">Uncharacterized protein</fullName>
    </submittedName>
</protein>
<evidence type="ECO:0000313" key="2">
    <source>
        <dbReference type="Proteomes" id="UP000823749"/>
    </source>
</evidence>
<reference evidence="1 2" key="1">
    <citation type="submission" date="2020-08" db="EMBL/GenBank/DDBJ databases">
        <title>Plant Genome Project.</title>
        <authorList>
            <person name="Zhang R.-G."/>
        </authorList>
    </citation>
    <scope>NUCLEOTIDE SEQUENCE [LARGE SCALE GENOMIC DNA]</scope>
    <source>
        <strain evidence="1">WSP0</strain>
        <tissue evidence="1">Leaf</tissue>
    </source>
</reference>
<accession>A0AAV6HSH2</accession>
<organism evidence="1 2">
    <name type="scientific">Rhododendron griersonianum</name>
    <dbReference type="NCBI Taxonomy" id="479676"/>
    <lineage>
        <taxon>Eukaryota</taxon>
        <taxon>Viridiplantae</taxon>
        <taxon>Streptophyta</taxon>
        <taxon>Embryophyta</taxon>
        <taxon>Tracheophyta</taxon>
        <taxon>Spermatophyta</taxon>
        <taxon>Magnoliopsida</taxon>
        <taxon>eudicotyledons</taxon>
        <taxon>Gunneridae</taxon>
        <taxon>Pentapetalae</taxon>
        <taxon>asterids</taxon>
        <taxon>Ericales</taxon>
        <taxon>Ericaceae</taxon>
        <taxon>Ericoideae</taxon>
        <taxon>Rhodoreae</taxon>
        <taxon>Rhododendron</taxon>
    </lineage>
</organism>
<sequence>MMTEEEEIGVAVEIEPVEQSWLHLPDYELWLRIYITEQKVVLGYCRREDITGTIAFQLLVVAQKYQDEDNLLRTWSRNQIDDVINQAQSTRAALGSLLLLWQLVLNLILSRLQLEDCCFCNLNLSRLQLSFCNLLFCSYHMVVAVLLGCCALAQCGSATAHCSCNTPDLNYN</sequence>
<dbReference type="Proteomes" id="UP000823749">
    <property type="component" value="Chromosome 13"/>
</dbReference>
<dbReference type="AlphaFoldDB" id="A0AAV6HSH2"/>
<dbReference type="EMBL" id="JACTNZ010000013">
    <property type="protein sequence ID" value="KAG5515957.1"/>
    <property type="molecule type" value="Genomic_DNA"/>
</dbReference>